<reference evidence="7" key="1">
    <citation type="submission" date="2014-09" db="EMBL/GenBank/DDBJ databases">
        <title>Genome sequence of the luminous mushroom Mycena chlorophos for searching fungal bioluminescence genes.</title>
        <authorList>
            <person name="Tanaka Y."/>
            <person name="Kasuga D."/>
            <person name="Oba Y."/>
            <person name="Hase S."/>
            <person name="Sato K."/>
            <person name="Oba Y."/>
            <person name="Sakakibara Y."/>
        </authorList>
    </citation>
    <scope>NUCLEOTIDE SEQUENCE</scope>
</reference>
<dbReference type="Gene3D" id="3.40.309.10">
    <property type="entry name" value="Aldehyde Dehydrogenase, Chain A, domain 2"/>
    <property type="match status" value="1"/>
</dbReference>
<dbReference type="Gene3D" id="3.40.605.10">
    <property type="entry name" value="Aldehyde Dehydrogenase, Chain A, domain 1"/>
    <property type="match status" value="1"/>
</dbReference>
<feature type="transmembrane region" description="Helical" evidence="5">
    <location>
        <begin position="515"/>
        <end position="539"/>
    </location>
</feature>
<keyword evidence="5" id="KW-1133">Transmembrane helix</keyword>
<keyword evidence="1 3" id="KW-0560">Oxidoreductase</keyword>
<feature type="transmembrane region" description="Helical" evidence="5">
    <location>
        <begin position="702"/>
        <end position="719"/>
    </location>
</feature>
<dbReference type="InterPro" id="IPR016161">
    <property type="entry name" value="Ald_DH/histidinol_DH"/>
</dbReference>
<dbReference type="EMBL" id="DF844984">
    <property type="protein sequence ID" value="GAT48874.1"/>
    <property type="molecule type" value="Genomic_DNA"/>
</dbReference>
<evidence type="ECO:0000259" key="6">
    <source>
        <dbReference type="Pfam" id="PF00171"/>
    </source>
</evidence>
<dbReference type="PROSITE" id="PS00687">
    <property type="entry name" value="ALDEHYDE_DEHYDR_GLU"/>
    <property type="match status" value="1"/>
</dbReference>
<feature type="transmembrane region" description="Helical" evidence="5">
    <location>
        <begin position="643"/>
        <end position="661"/>
    </location>
</feature>
<dbReference type="InterPro" id="IPR010699">
    <property type="entry name" value="DUF1275"/>
</dbReference>
<evidence type="ECO:0000256" key="5">
    <source>
        <dbReference type="SAM" id="Phobius"/>
    </source>
</evidence>
<evidence type="ECO:0000256" key="4">
    <source>
        <dbReference type="SAM" id="MobiDB-lite"/>
    </source>
</evidence>
<evidence type="ECO:0000256" key="1">
    <source>
        <dbReference type="ARBA" id="ARBA00023002"/>
    </source>
</evidence>
<protein>
    <recommendedName>
        <fullName evidence="6">Aldehyde dehydrogenase domain-containing protein</fullName>
    </recommendedName>
</protein>
<dbReference type="InterPro" id="IPR015590">
    <property type="entry name" value="Aldehyde_DH_dom"/>
</dbReference>
<dbReference type="SUPFAM" id="SSF53720">
    <property type="entry name" value="ALDH-like"/>
    <property type="match status" value="1"/>
</dbReference>
<feature type="compositionally biased region" description="Low complexity" evidence="4">
    <location>
        <begin position="465"/>
        <end position="476"/>
    </location>
</feature>
<feature type="region of interest" description="Disordered" evidence="4">
    <location>
        <begin position="465"/>
        <end position="488"/>
    </location>
</feature>
<gene>
    <name evidence="7" type="ORF">MCHLO_06243</name>
</gene>
<accession>A0ABQ0LCL8</accession>
<evidence type="ECO:0000256" key="2">
    <source>
        <dbReference type="PROSITE-ProRule" id="PRU10007"/>
    </source>
</evidence>
<keyword evidence="5" id="KW-0812">Transmembrane</keyword>
<evidence type="ECO:0000313" key="8">
    <source>
        <dbReference type="Proteomes" id="UP000815677"/>
    </source>
</evidence>
<dbReference type="Pfam" id="PF00171">
    <property type="entry name" value="Aldedh"/>
    <property type="match status" value="1"/>
</dbReference>
<proteinExistence type="inferred from homology"/>
<feature type="transmembrane region" description="Helical" evidence="5">
    <location>
        <begin position="725"/>
        <end position="745"/>
    </location>
</feature>
<comment type="similarity">
    <text evidence="3">Belongs to the aldehyde dehydrogenase family.</text>
</comment>
<keyword evidence="5" id="KW-0472">Membrane</keyword>
<organism evidence="7 8">
    <name type="scientific">Mycena chlorophos</name>
    <name type="common">Agaric fungus</name>
    <name type="synonym">Agaricus chlorophos</name>
    <dbReference type="NCBI Taxonomy" id="658473"/>
    <lineage>
        <taxon>Eukaryota</taxon>
        <taxon>Fungi</taxon>
        <taxon>Dikarya</taxon>
        <taxon>Basidiomycota</taxon>
        <taxon>Agaricomycotina</taxon>
        <taxon>Agaricomycetes</taxon>
        <taxon>Agaricomycetidae</taxon>
        <taxon>Agaricales</taxon>
        <taxon>Marasmiineae</taxon>
        <taxon>Mycenaceae</taxon>
        <taxon>Mycena</taxon>
    </lineage>
</organism>
<dbReference type="Proteomes" id="UP000815677">
    <property type="component" value="Unassembled WGS sequence"/>
</dbReference>
<dbReference type="InterPro" id="IPR029510">
    <property type="entry name" value="Ald_DH_CS_GLU"/>
</dbReference>
<dbReference type="Pfam" id="PF06912">
    <property type="entry name" value="DUF1275"/>
    <property type="match status" value="1"/>
</dbReference>
<keyword evidence="8" id="KW-1185">Reference proteome</keyword>
<sequence>MSPPFTPLFIDGKQVPASDGATFDILNVTTGAVVGTSASASSADCDAAVEAAARAFKTWEQTTPYQRRDILLKAADLLATDAWRNKIVDISVEETNCAPAWSVSGFAGTVPLLRTAASYANQLVGTTFMSHNVPGMHCRVELRAMGVVFGIAPWNAPFSLTLRAIAMPLLCGNTVVLKSSEFSPRTQSLAAELFHEAGLPAGVLNYISMSRESAPALTAQVIAHPAVRKINFTGSDRVGRIIATEAAKHLKPTVLELGGKAPAVVLADAPLEDAANAIVYGAMLHSGQICMSTERVIVQRAIAEPLLEKIQSLCDGLAGDEAKIGPLFTEGSAQNVLEMIGEARLGGAEVVVGDVARKGAVLRPHVITKVKPGMKLWERESFGPVMVFAVVDTIEEAVDLANATTYSLSASLWTRDLYTAQRVAPMIRAGYTNINGPTFHSEPLISVAGLRPLSLTPFRSFPSPMSSTASSTVRTTTNEKTTDVEHGGVETKPQRLSLWQHLQTEVEPAECTGPLAAFCFMTGFIDAISFSSVFVWCGFQTGNFAQLALAIARLWENNPLDPGTKDTSFHIADRQALTSLLSFNLGAFVGRVGDRVGPHKRIWLVVGTFLQALLTAAAAITIWQSHQGSIAAVRGDPSWTAPLTFVGLAFMSASLGLQGILGKRLNTQFTTTIVLTTVWVELVTDPRLFNLRQKVITRDHKLIAASALFFGAFVARAILGSAGSAAALGVGTGVRILITLAWLVVPGKKPKT</sequence>
<evidence type="ECO:0000256" key="3">
    <source>
        <dbReference type="RuleBase" id="RU003345"/>
    </source>
</evidence>
<evidence type="ECO:0000313" key="7">
    <source>
        <dbReference type="EMBL" id="GAT48874.1"/>
    </source>
</evidence>
<feature type="domain" description="Aldehyde dehydrogenase" evidence="6">
    <location>
        <begin position="19"/>
        <end position="449"/>
    </location>
</feature>
<dbReference type="InterPro" id="IPR050740">
    <property type="entry name" value="Aldehyde_DH_Superfamily"/>
</dbReference>
<dbReference type="PANTHER" id="PTHR43353">
    <property type="entry name" value="SUCCINATE-SEMIALDEHYDE DEHYDROGENASE, MITOCHONDRIAL"/>
    <property type="match status" value="1"/>
</dbReference>
<feature type="active site" evidence="2">
    <location>
        <position position="256"/>
    </location>
</feature>
<dbReference type="PANTHER" id="PTHR43353:SF6">
    <property type="entry name" value="CYTOPLASMIC ALDEHYDE DEHYDROGENASE (EUROFUNG)"/>
    <property type="match status" value="1"/>
</dbReference>
<dbReference type="InterPro" id="IPR016162">
    <property type="entry name" value="Ald_DH_N"/>
</dbReference>
<name>A0ABQ0LCL8_MYCCL</name>
<feature type="transmembrane region" description="Helical" evidence="5">
    <location>
        <begin position="602"/>
        <end position="623"/>
    </location>
</feature>
<dbReference type="InterPro" id="IPR016163">
    <property type="entry name" value="Ald_DH_C"/>
</dbReference>